<evidence type="ECO:0000256" key="5">
    <source>
        <dbReference type="ARBA" id="ARBA00023136"/>
    </source>
</evidence>
<keyword evidence="5 6" id="KW-0472">Membrane</keyword>
<evidence type="ECO:0000256" key="3">
    <source>
        <dbReference type="ARBA" id="ARBA00022692"/>
    </source>
</evidence>
<evidence type="ECO:0000313" key="8">
    <source>
        <dbReference type="Proteomes" id="UP000034837"/>
    </source>
</evidence>
<sequence>MQVGTIFSTLVSIAASILLARILLPDQYGTYRIVFSFAGIILLFLSWGVENATPIILSEEYSKQNKAEIKNVITYFFKTNFYILILSLLAIVVAPFLSELVYGLKEIGYLSRIVILTSVMTVFVNLINIIFQIKRKVSAAVIFDFSKELLRVILSLAALFLGLEVAGVLKGQLLAALLAVLAMIIIYAKYFSKDKLLPKPKEIIANFRAVKIRKYFSFGMFISFDKNVSALYSLLPIFFLGIFYPSEQVAYLNIALKYITLPLILLAPISRLLDIRLPQMTAESDIGKLKRSFYKVSTISGIIVFVLAIFALFLAPFLIKLFYGENYAESVSLIYYLVPLPILSGFAVGIGSLFRVLNKLKAALVINGTLVVLGVAPVYLSIKIFGVVGMIIAYILWLSVSNLVSFLYIKRFLK</sequence>
<name>A0A0G1D3W2_9BACT</name>
<proteinExistence type="predicted"/>
<dbReference type="PATRIC" id="fig|1619039.3.peg.868"/>
<accession>A0A0G1D3W2</accession>
<dbReference type="AlphaFoldDB" id="A0A0G1D3W2"/>
<dbReference type="PANTHER" id="PTHR30250:SF11">
    <property type="entry name" value="O-ANTIGEN TRANSPORTER-RELATED"/>
    <property type="match status" value="1"/>
</dbReference>
<evidence type="ECO:0000256" key="2">
    <source>
        <dbReference type="ARBA" id="ARBA00022475"/>
    </source>
</evidence>
<dbReference type="GO" id="GO:0005886">
    <property type="term" value="C:plasma membrane"/>
    <property type="evidence" value="ECO:0007669"/>
    <property type="project" value="UniProtKB-SubCell"/>
</dbReference>
<evidence type="ECO:0000313" key="7">
    <source>
        <dbReference type="EMBL" id="KKS56683.1"/>
    </source>
</evidence>
<dbReference type="EMBL" id="LCDO01000007">
    <property type="protein sequence ID" value="KKS56683.1"/>
    <property type="molecule type" value="Genomic_DNA"/>
</dbReference>
<keyword evidence="3 6" id="KW-0812">Transmembrane</keyword>
<comment type="subcellular location">
    <subcellularLocation>
        <location evidence="1">Cell membrane</location>
        <topology evidence="1">Multi-pass membrane protein</topology>
    </subcellularLocation>
</comment>
<dbReference type="PANTHER" id="PTHR30250">
    <property type="entry name" value="PST FAMILY PREDICTED COLANIC ACID TRANSPORTER"/>
    <property type="match status" value="1"/>
</dbReference>
<evidence type="ECO:0000256" key="4">
    <source>
        <dbReference type="ARBA" id="ARBA00022989"/>
    </source>
</evidence>
<protein>
    <submittedName>
        <fullName evidence="7">Polysaccharide biosynthesis protein</fullName>
    </submittedName>
</protein>
<feature type="transmembrane region" description="Helical" evidence="6">
    <location>
        <begin position="293"/>
        <end position="314"/>
    </location>
</feature>
<feature type="transmembrane region" description="Helical" evidence="6">
    <location>
        <begin position="250"/>
        <end position="273"/>
    </location>
</feature>
<feature type="transmembrane region" description="Helical" evidence="6">
    <location>
        <begin position="173"/>
        <end position="191"/>
    </location>
</feature>
<dbReference type="Pfam" id="PF01943">
    <property type="entry name" value="Polysacc_synt"/>
    <property type="match status" value="1"/>
</dbReference>
<dbReference type="InterPro" id="IPR002797">
    <property type="entry name" value="Polysacc_synth"/>
</dbReference>
<reference evidence="7 8" key="1">
    <citation type="journal article" date="2015" name="Nature">
        <title>rRNA introns, odd ribosomes, and small enigmatic genomes across a large radiation of phyla.</title>
        <authorList>
            <person name="Brown C.T."/>
            <person name="Hug L.A."/>
            <person name="Thomas B.C."/>
            <person name="Sharon I."/>
            <person name="Castelle C.J."/>
            <person name="Singh A."/>
            <person name="Wilkins M.J."/>
            <person name="Williams K.H."/>
            <person name="Banfield J.F."/>
        </authorList>
    </citation>
    <scope>NUCLEOTIDE SEQUENCE [LARGE SCALE GENOMIC DNA]</scope>
</reference>
<feature type="transmembrane region" description="Helical" evidence="6">
    <location>
        <begin position="364"/>
        <end position="382"/>
    </location>
</feature>
<comment type="caution">
    <text evidence="7">The sequence shown here is derived from an EMBL/GenBank/DDBJ whole genome shotgun (WGS) entry which is preliminary data.</text>
</comment>
<feature type="transmembrane region" description="Helical" evidence="6">
    <location>
        <begin position="388"/>
        <end position="409"/>
    </location>
</feature>
<feature type="transmembrane region" description="Helical" evidence="6">
    <location>
        <begin position="109"/>
        <end position="128"/>
    </location>
</feature>
<feature type="transmembrane region" description="Helical" evidence="6">
    <location>
        <begin position="79"/>
        <end position="97"/>
    </location>
</feature>
<organism evidence="7 8">
    <name type="scientific">Candidatus Magasanikbacteria bacterium GW2011_GWA2_42_32</name>
    <dbReference type="NCBI Taxonomy" id="1619039"/>
    <lineage>
        <taxon>Bacteria</taxon>
        <taxon>Candidatus Magasanikiibacteriota</taxon>
    </lineage>
</organism>
<evidence type="ECO:0000256" key="6">
    <source>
        <dbReference type="SAM" id="Phobius"/>
    </source>
</evidence>
<feature type="transmembrane region" description="Helical" evidence="6">
    <location>
        <begin position="149"/>
        <end position="167"/>
    </location>
</feature>
<feature type="transmembrane region" description="Helical" evidence="6">
    <location>
        <begin position="30"/>
        <end position="49"/>
    </location>
</feature>
<dbReference type="Proteomes" id="UP000034837">
    <property type="component" value="Unassembled WGS sequence"/>
</dbReference>
<keyword evidence="4 6" id="KW-1133">Transmembrane helix</keyword>
<gene>
    <name evidence="7" type="ORF">UV20_C0007G0020</name>
</gene>
<evidence type="ECO:0000256" key="1">
    <source>
        <dbReference type="ARBA" id="ARBA00004651"/>
    </source>
</evidence>
<feature type="transmembrane region" description="Helical" evidence="6">
    <location>
        <begin position="334"/>
        <end position="357"/>
    </location>
</feature>
<dbReference type="InterPro" id="IPR050833">
    <property type="entry name" value="Poly_Biosynth_Transport"/>
</dbReference>
<keyword evidence="2" id="KW-1003">Cell membrane</keyword>
<feature type="transmembrane region" description="Helical" evidence="6">
    <location>
        <begin position="218"/>
        <end position="244"/>
    </location>
</feature>